<sequence length="78" mass="8577">MTHWNTAICKTNNINIHYTRTGGNSDKGVVSPAVAEELQHLNPGLQVEQITDAGHSLHLDQPERFAAVARTFLNSIEP</sequence>
<dbReference type="AlphaFoldDB" id="A0A7K1U333"/>
<evidence type="ECO:0000313" key="2">
    <source>
        <dbReference type="Proteomes" id="UP000461730"/>
    </source>
</evidence>
<dbReference type="RefSeq" id="WP_157306187.1">
    <property type="nucleotide sequence ID" value="NZ_WRXN01000004.1"/>
</dbReference>
<keyword evidence="2" id="KW-1185">Reference proteome</keyword>
<proteinExistence type="predicted"/>
<gene>
    <name evidence="1" type="ORF">GO493_10845</name>
</gene>
<dbReference type="SUPFAM" id="SSF53474">
    <property type="entry name" value="alpha/beta-Hydrolases"/>
    <property type="match status" value="1"/>
</dbReference>
<name>A0A7K1U333_9BACT</name>
<accession>A0A7K1U333</accession>
<dbReference type="InterPro" id="IPR029058">
    <property type="entry name" value="AB_hydrolase_fold"/>
</dbReference>
<organism evidence="1 2">
    <name type="scientific">Chitinophaga tropicalis</name>
    <dbReference type="NCBI Taxonomy" id="2683588"/>
    <lineage>
        <taxon>Bacteria</taxon>
        <taxon>Pseudomonadati</taxon>
        <taxon>Bacteroidota</taxon>
        <taxon>Chitinophagia</taxon>
        <taxon>Chitinophagales</taxon>
        <taxon>Chitinophagaceae</taxon>
        <taxon>Chitinophaga</taxon>
    </lineage>
</organism>
<evidence type="ECO:0000313" key="1">
    <source>
        <dbReference type="EMBL" id="MVT08761.1"/>
    </source>
</evidence>
<comment type="caution">
    <text evidence="1">The sequence shown here is derived from an EMBL/GenBank/DDBJ whole genome shotgun (WGS) entry which is preliminary data.</text>
</comment>
<protein>
    <recommendedName>
        <fullName evidence="3">Alpha/beta hydrolase</fullName>
    </recommendedName>
</protein>
<dbReference type="Gene3D" id="3.40.50.1820">
    <property type="entry name" value="alpha/beta hydrolase"/>
    <property type="match status" value="1"/>
</dbReference>
<dbReference type="EMBL" id="WRXN01000004">
    <property type="protein sequence ID" value="MVT08761.1"/>
    <property type="molecule type" value="Genomic_DNA"/>
</dbReference>
<evidence type="ECO:0008006" key="3">
    <source>
        <dbReference type="Google" id="ProtNLM"/>
    </source>
</evidence>
<reference evidence="1 2" key="1">
    <citation type="submission" date="2019-12" db="EMBL/GenBank/DDBJ databases">
        <title>Chitinophaga sp. strain ysch24 (GDMCC 1.1355), whole genome shotgun sequence.</title>
        <authorList>
            <person name="Zhang X."/>
        </authorList>
    </citation>
    <scope>NUCLEOTIDE SEQUENCE [LARGE SCALE GENOMIC DNA]</scope>
    <source>
        <strain evidence="2">ysch24</strain>
    </source>
</reference>
<dbReference type="Proteomes" id="UP000461730">
    <property type="component" value="Unassembled WGS sequence"/>
</dbReference>